<dbReference type="SUPFAM" id="SSF51430">
    <property type="entry name" value="NAD(P)-linked oxidoreductase"/>
    <property type="match status" value="1"/>
</dbReference>
<comment type="caution">
    <text evidence="2">The sequence shown here is derived from an EMBL/GenBank/DDBJ whole genome shotgun (WGS) entry which is preliminary data.</text>
</comment>
<sequence length="182" mass="19137">MTPVARMISCFTDPPSMKFLVSASRPVRSECPACTPVSRTATLAPLPVRPASHAFGVPIWALLSAMAAGTRPSSQILSMPAAHVGDGHLVARHEGDGVRGVSRAQIAPAWLRHNPVVVAPLVGASKPSHIDDAVASLDIELTDDELAGLERPYTPRDDFQGVSDDAELARIPARIGIRPAGS</sequence>
<dbReference type="Proteomes" id="UP000245992">
    <property type="component" value="Unassembled WGS sequence"/>
</dbReference>
<name>A0A2T7TF11_9ACTN</name>
<dbReference type="STRING" id="1440053.GCA_000718095_00457"/>
<dbReference type="AlphaFoldDB" id="A0A2T7TF11"/>
<evidence type="ECO:0000313" key="3">
    <source>
        <dbReference type="Proteomes" id="UP000245992"/>
    </source>
</evidence>
<feature type="domain" description="NADP-dependent oxidoreductase" evidence="1">
    <location>
        <begin position="99"/>
        <end position="150"/>
    </location>
</feature>
<accession>A0A2T7TF11</accession>
<keyword evidence="3" id="KW-1185">Reference proteome</keyword>
<reference evidence="2 3" key="1">
    <citation type="submission" date="2013-12" db="EMBL/GenBank/DDBJ databases">
        <title>Annotated genome of Streptomyces scopuliridis.</title>
        <authorList>
            <person name="Olson J.B."/>
        </authorList>
    </citation>
    <scope>NUCLEOTIDE SEQUENCE [LARGE SCALE GENOMIC DNA]</scope>
    <source>
        <strain evidence="2 3">RB72</strain>
    </source>
</reference>
<protein>
    <recommendedName>
        <fullName evidence="1">NADP-dependent oxidoreductase domain-containing protein</fullName>
    </recommendedName>
</protein>
<dbReference type="InterPro" id="IPR036812">
    <property type="entry name" value="NAD(P)_OxRdtase_dom_sf"/>
</dbReference>
<evidence type="ECO:0000313" key="2">
    <source>
        <dbReference type="EMBL" id="PVE13740.1"/>
    </source>
</evidence>
<gene>
    <name evidence="2" type="ORF">Y717_10090</name>
</gene>
<dbReference type="Gene3D" id="3.20.20.100">
    <property type="entry name" value="NADP-dependent oxidoreductase domain"/>
    <property type="match status" value="1"/>
</dbReference>
<dbReference type="InterPro" id="IPR023210">
    <property type="entry name" value="NADP_OxRdtase_dom"/>
</dbReference>
<dbReference type="Pfam" id="PF00248">
    <property type="entry name" value="Aldo_ket_red"/>
    <property type="match status" value="1"/>
</dbReference>
<evidence type="ECO:0000259" key="1">
    <source>
        <dbReference type="Pfam" id="PF00248"/>
    </source>
</evidence>
<dbReference type="EMBL" id="AZSP01000017">
    <property type="protein sequence ID" value="PVE13740.1"/>
    <property type="molecule type" value="Genomic_DNA"/>
</dbReference>
<organism evidence="2 3">
    <name type="scientific">Streptomyces scopuliridis RB72</name>
    <dbReference type="NCBI Taxonomy" id="1440053"/>
    <lineage>
        <taxon>Bacteria</taxon>
        <taxon>Bacillati</taxon>
        <taxon>Actinomycetota</taxon>
        <taxon>Actinomycetes</taxon>
        <taxon>Kitasatosporales</taxon>
        <taxon>Streptomycetaceae</taxon>
        <taxon>Streptomyces</taxon>
    </lineage>
</organism>
<proteinExistence type="predicted"/>